<evidence type="ECO:0000313" key="3">
    <source>
        <dbReference type="Proteomes" id="UP001363151"/>
    </source>
</evidence>
<organism evidence="2 3">
    <name type="scientific">Aureococcus anophagefferens</name>
    <name type="common">Harmful bloom alga</name>
    <dbReference type="NCBI Taxonomy" id="44056"/>
    <lineage>
        <taxon>Eukaryota</taxon>
        <taxon>Sar</taxon>
        <taxon>Stramenopiles</taxon>
        <taxon>Ochrophyta</taxon>
        <taxon>Pelagophyceae</taxon>
        <taxon>Pelagomonadales</taxon>
        <taxon>Pelagomonadaceae</taxon>
        <taxon>Aureococcus</taxon>
    </lineage>
</organism>
<feature type="region of interest" description="Disordered" evidence="1">
    <location>
        <begin position="1"/>
        <end position="45"/>
    </location>
</feature>
<name>A0ABR1FTA9_AURAN</name>
<keyword evidence="3" id="KW-1185">Reference proteome</keyword>
<accession>A0ABR1FTA9</accession>
<evidence type="ECO:0000256" key="1">
    <source>
        <dbReference type="SAM" id="MobiDB-lite"/>
    </source>
</evidence>
<reference evidence="2 3" key="1">
    <citation type="submission" date="2024-03" db="EMBL/GenBank/DDBJ databases">
        <title>Aureococcus anophagefferens CCMP1851 and Kratosvirus quantuckense: Draft genome of a second virus-susceptible host strain in the model system.</title>
        <authorList>
            <person name="Chase E."/>
            <person name="Truchon A.R."/>
            <person name="Schepens W."/>
            <person name="Wilhelm S.W."/>
        </authorList>
    </citation>
    <scope>NUCLEOTIDE SEQUENCE [LARGE SCALE GENOMIC DNA]</scope>
    <source>
        <strain evidence="2 3">CCMP1851</strain>
    </source>
</reference>
<comment type="caution">
    <text evidence="2">The sequence shown here is derived from an EMBL/GenBank/DDBJ whole genome shotgun (WGS) entry which is preliminary data.</text>
</comment>
<proteinExistence type="predicted"/>
<dbReference type="EMBL" id="JBBJCI010000231">
    <property type="protein sequence ID" value="KAK7237888.1"/>
    <property type="molecule type" value="Genomic_DNA"/>
</dbReference>
<gene>
    <name evidence="2" type="ORF">SO694_00022338</name>
</gene>
<evidence type="ECO:0000313" key="2">
    <source>
        <dbReference type="EMBL" id="KAK7237888.1"/>
    </source>
</evidence>
<protein>
    <submittedName>
        <fullName evidence="2">Uncharacterized protein</fullName>
    </submittedName>
</protein>
<sequence length="316" mass="33299">MSESPTRCAWETDASQHTPSKRQRREAAAATPATPAAPPSLRQRGVSLARVAADVGSLAAATSRHPRFASAELYGPLLGAADAGARRAVARASPRRQRRGRRPRPRLCVDVEMCERRSDGARFPLAVCAVALTWEAAAGGVARRADRRRGPRRPGLREALGWRSPDYGDRLAWKGEVHGLAWADHVAAPALLGLGDVQRALRGRVGQESEIPNFKGSYLGPSPVDAAPRRAAAGDAAPAARAARAAAAKMRASQLQAELKAMGVSTLGMLEKTELVAAYAQAKAMGDPARATIQQAAQNPKVMAAVQDVMANGPAP</sequence>
<dbReference type="Proteomes" id="UP001363151">
    <property type="component" value="Unassembled WGS sequence"/>
</dbReference>